<dbReference type="Pfam" id="PF00583">
    <property type="entry name" value="Acetyltransf_1"/>
    <property type="match status" value="1"/>
</dbReference>
<name>A0A2V5KK88_9BACL</name>
<evidence type="ECO:0000256" key="1">
    <source>
        <dbReference type="ARBA" id="ARBA00022679"/>
    </source>
</evidence>
<accession>A0A2V5KK88</accession>
<keyword evidence="1" id="KW-0808">Transferase</keyword>
<dbReference type="InterPro" id="IPR000182">
    <property type="entry name" value="GNAT_dom"/>
</dbReference>
<reference evidence="4 5" key="1">
    <citation type="submission" date="2018-05" db="EMBL/GenBank/DDBJ databases">
        <title>Paenibacillus flagellatus sp. nov., isolated from selenium mineral soil.</title>
        <authorList>
            <person name="Dai X."/>
        </authorList>
    </citation>
    <scope>NUCLEOTIDE SEQUENCE [LARGE SCALE GENOMIC DNA]</scope>
    <source>
        <strain evidence="4 5">DXL2</strain>
    </source>
</reference>
<dbReference type="CDD" id="cd04301">
    <property type="entry name" value="NAT_SF"/>
    <property type="match status" value="1"/>
</dbReference>
<dbReference type="InterPro" id="IPR050832">
    <property type="entry name" value="Bact_Acetyltransf"/>
</dbReference>
<dbReference type="Gene3D" id="3.40.630.30">
    <property type="match status" value="1"/>
</dbReference>
<organism evidence="4 5">
    <name type="scientific">Paenibacillus flagellatus</name>
    <dbReference type="NCBI Taxonomy" id="2211139"/>
    <lineage>
        <taxon>Bacteria</taxon>
        <taxon>Bacillati</taxon>
        <taxon>Bacillota</taxon>
        <taxon>Bacilli</taxon>
        <taxon>Bacillales</taxon>
        <taxon>Paenibacillaceae</taxon>
        <taxon>Paenibacillus</taxon>
    </lineage>
</organism>
<dbReference type="Proteomes" id="UP000247476">
    <property type="component" value="Unassembled WGS sequence"/>
</dbReference>
<keyword evidence="5" id="KW-1185">Reference proteome</keyword>
<dbReference type="AlphaFoldDB" id="A0A2V5KK88"/>
<protein>
    <recommendedName>
        <fullName evidence="3">N-acetyltransferase domain-containing protein</fullName>
    </recommendedName>
</protein>
<proteinExistence type="predicted"/>
<dbReference type="PROSITE" id="PS51186">
    <property type="entry name" value="GNAT"/>
    <property type="match status" value="1"/>
</dbReference>
<dbReference type="GO" id="GO:0016747">
    <property type="term" value="F:acyltransferase activity, transferring groups other than amino-acyl groups"/>
    <property type="evidence" value="ECO:0007669"/>
    <property type="project" value="InterPro"/>
</dbReference>
<evidence type="ECO:0000259" key="3">
    <source>
        <dbReference type="PROSITE" id="PS51186"/>
    </source>
</evidence>
<sequence>MTSCTYDVVPLDDANVRAAAPLLAEYKHGDAPVTDAAMAECKESWRRLILTGHSYGLLARCRETGEYAAFVTYSWGFSSTKGMPVLRIQDVFTASRRRRTGASEALLARTETIAREAGAHRLQLETDVDNAAARALYEKAGYRPIEPKLVYMRPLVPPP</sequence>
<comment type="caution">
    <text evidence="4">The sequence shown here is derived from an EMBL/GenBank/DDBJ whole genome shotgun (WGS) entry which is preliminary data.</text>
</comment>
<keyword evidence="2" id="KW-0012">Acyltransferase</keyword>
<dbReference type="SUPFAM" id="SSF55729">
    <property type="entry name" value="Acyl-CoA N-acyltransferases (Nat)"/>
    <property type="match status" value="1"/>
</dbReference>
<evidence type="ECO:0000313" key="4">
    <source>
        <dbReference type="EMBL" id="PYI55210.1"/>
    </source>
</evidence>
<dbReference type="EMBL" id="QJVJ01000004">
    <property type="protein sequence ID" value="PYI55210.1"/>
    <property type="molecule type" value="Genomic_DNA"/>
</dbReference>
<evidence type="ECO:0000256" key="2">
    <source>
        <dbReference type="ARBA" id="ARBA00023315"/>
    </source>
</evidence>
<evidence type="ECO:0000313" key="5">
    <source>
        <dbReference type="Proteomes" id="UP000247476"/>
    </source>
</evidence>
<dbReference type="PANTHER" id="PTHR43877">
    <property type="entry name" value="AMINOALKYLPHOSPHONATE N-ACETYLTRANSFERASE-RELATED-RELATED"/>
    <property type="match status" value="1"/>
</dbReference>
<dbReference type="InterPro" id="IPR016181">
    <property type="entry name" value="Acyl_CoA_acyltransferase"/>
</dbReference>
<dbReference type="OrthoDB" id="2900974at2"/>
<gene>
    <name evidence="4" type="ORF">DLM86_11850</name>
</gene>
<feature type="domain" description="N-acetyltransferase" evidence="3">
    <location>
        <begin position="9"/>
        <end position="157"/>
    </location>
</feature>
<dbReference type="PANTHER" id="PTHR43877:SF2">
    <property type="entry name" value="AMINOALKYLPHOSPHONATE N-ACETYLTRANSFERASE-RELATED"/>
    <property type="match status" value="1"/>
</dbReference>
<dbReference type="RefSeq" id="WP_110840204.1">
    <property type="nucleotide sequence ID" value="NZ_QJVJ01000004.1"/>
</dbReference>